<keyword evidence="13" id="KW-0594">Phospholipid biosynthesis</keyword>
<evidence type="ECO:0000313" key="18">
    <source>
        <dbReference type="EMBL" id="MDN3202846.1"/>
    </source>
</evidence>
<evidence type="ECO:0000256" key="12">
    <source>
        <dbReference type="ARBA" id="ARBA00023136"/>
    </source>
</evidence>
<comment type="subcellular location">
    <subcellularLocation>
        <location evidence="3">Endomembrane system</location>
    </subcellularLocation>
    <subcellularLocation>
        <location evidence="2">Membrane</location>
        <topology evidence="2">Multi-pass membrane protein</topology>
    </subcellularLocation>
</comment>
<dbReference type="InterPro" id="IPR004533">
    <property type="entry name" value="CDP-diaglyc--ser_O-PTrfase"/>
</dbReference>
<proteinExistence type="inferred from homology"/>
<dbReference type="Gene3D" id="1.20.120.1760">
    <property type="match status" value="1"/>
</dbReference>
<keyword evidence="11" id="KW-0443">Lipid metabolism</keyword>
<sequence length="230" mass="25281">MSFIKHIPNSLTLLNALSGSIGIIQVLDGNIYYGAYFVLISAFLDFLDGFAARLLKVQGELGKQLDSLADAISFGLLPGIVLFAMSESKAEADWITYITLAVPVFSIYRLAKFNLDTRQTDRFIGLPTPASALMITTLPFLATRWIQLGSWLTLPLFLAGIAIVISYLLIAEIPLIALKFKNFSLKDNVYRYLLIILGFVVAIWLGLAGIPFIILAYIGLSIVENSIGEK</sequence>
<organism evidence="18 19">
    <name type="scientific">Algoriphagus sediminis</name>
    <dbReference type="NCBI Taxonomy" id="3057113"/>
    <lineage>
        <taxon>Bacteria</taxon>
        <taxon>Pseudomonadati</taxon>
        <taxon>Bacteroidota</taxon>
        <taxon>Cytophagia</taxon>
        <taxon>Cytophagales</taxon>
        <taxon>Cyclobacteriaceae</taxon>
        <taxon>Algoriphagus</taxon>
    </lineage>
</organism>
<dbReference type="InterPro" id="IPR000462">
    <property type="entry name" value="CDP-OH_P_trans"/>
</dbReference>
<evidence type="ECO:0000256" key="7">
    <source>
        <dbReference type="ARBA" id="ARBA00022516"/>
    </source>
</evidence>
<evidence type="ECO:0000313" key="19">
    <source>
        <dbReference type="Proteomes" id="UP001171916"/>
    </source>
</evidence>
<keyword evidence="14" id="KW-1208">Phospholipid metabolism</keyword>
<comment type="caution">
    <text evidence="18">The sequence shown here is derived from an EMBL/GenBank/DDBJ whole genome shotgun (WGS) entry which is preliminary data.</text>
</comment>
<keyword evidence="7" id="KW-0444">Lipid biosynthesis</keyword>
<feature type="transmembrane region" description="Helical" evidence="17">
    <location>
        <begin position="7"/>
        <end position="27"/>
    </location>
</feature>
<feature type="transmembrane region" description="Helical" evidence="17">
    <location>
        <begin position="123"/>
        <end position="142"/>
    </location>
</feature>
<keyword evidence="9 17" id="KW-0812">Transmembrane</keyword>
<evidence type="ECO:0000256" key="3">
    <source>
        <dbReference type="ARBA" id="ARBA00004308"/>
    </source>
</evidence>
<dbReference type="NCBIfam" id="TIGR00473">
    <property type="entry name" value="pssA"/>
    <property type="match status" value="1"/>
</dbReference>
<evidence type="ECO:0000256" key="17">
    <source>
        <dbReference type="SAM" id="Phobius"/>
    </source>
</evidence>
<feature type="transmembrane region" description="Helical" evidence="17">
    <location>
        <begin position="92"/>
        <end position="111"/>
    </location>
</feature>
<dbReference type="PROSITE" id="PS00379">
    <property type="entry name" value="CDP_ALCOHOL_P_TRANSF"/>
    <property type="match status" value="1"/>
</dbReference>
<evidence type="ECO:0000256" key="13">
    <source>
        <dbReference type="ARBA" id="ARBA00023209"/>
    </source>
</evidence>
<dbReference type="InterPro" id="IPR048254">
    <property type="entry name" value="CDP_ALCOHOL_P_TRANSF_CS"/>
</dbReference>
<accession>A0ABT7Y8K7</accession>
<dbReference type="RefSeq" id="WP_289998403.1">
    <property type="nucleotide sequence ID" value="NZ_JAUEPH010000001.1"/>
</dbReference>
<keyword evidence="10 17" id="KW-1133">Transmembrane helix</keyword>
<dbReference type="InterPro" id="IPR043130">
    <property type="entry name" value="CDP-OH_PTrfase_TM_dom"/>
</dbReference>
<feature type="transmembrane region" description="Helical" evidence="17">
    <location>
        <begin position="148"/>
        <end position="171"/>
    </location>
</feature>
<feature type="transmembrane region" description="Helical" evidence="17">
    <location>
        <begin position="192"/>
        <end position="220"/>
    </location>
</feature>
<dbReference type="GO" id="GO:0003882">
    <property type="term" value="F:CDP-diacylglycerol-serine O-phosphatidyltransferase activity"/>
    <property type="evidence" value="ECO:0007669"/>
    <property type="project" value="UniProtKB-EC"/>
</dbReference>
<keyword evidence="19" id="KW-1185">Reference proteome</keyword>
<protein>
    <recommendedName>
        <fullName evidence="6">CDP-diacylglycerol--serine O-phosphatidyltransferase</fullName>
        <ecNumber evidence="5">2.7.8.8</ecNumber>
    </recommendedName>
    <alternativeName>
        <fullName evidence="15">Phosphatidylserine synthase</fullName>
    </alternativeName>
</protein>
<evidence type="ECO:0000256" key="1">
    <source>
        <dbReference type="ARBA" id="ARBA00000287"/>
    </source>
</evidence>
<dbReference type="EMBL" id="JAUEPH010000001">
    <property type="protein sequence ID" value="MDN3202846.1"/>
    <property type="molecule type" value="Genomic_DNA"/>
</dbReference>
<evidence type="ECO:0000256" key="10">
    <source>
        <dbReference type="ARBA" id="ARBA00022989"/>
    </source>
</evidence>
<evidence type="ECO:0000256" key="11">
    <source>
        <dbReference type="ARBA" id="ARBA00023098"/>
    </source>
</evidence>
<feature type="transmembrane region" description="Helical" evidence="17">
    <location>
        <begin position="67"/>
        <end position="86"/>
    </location>
</feature>
<dbReference type="Pfam" id="PF01066">
    <property type="entry name" value="CDP-OH_P_transf"/>
    <property type="match status" value="1"/>
</dbReference>
<evidence type="ECO:0000256" key="6">
    <source>
        <dbReference type="ARBA" id="ARBA00017171"/>
    </source>
</evidence>
<evidence type="ECO:0000256" key="9">
    <source>
        <dbReference type="ARBA" id="ARBA00022692"/>
    </source>
</evidence>
<feature type="transmembrane region" description="Helical" evidence="17">
    <location>
        <begin position="33"/>
        <end position="55"/>
    </location>
</feature>
<evidence type="ECO:0000256" key="2">
    <source>
        <dbReference type="ARBA" id="ARBA00004141"/>
    </source>
</evidence>
<keyword evidence="12 17" id="KW-0472">Membrane</keyword>
<reference evidence="18" key="1">
    <citation type="submission" date="2023-06" db="EMBL/GenBank/DDBJ databases">
        <title>Robiginitalea aurantiacus sp. nov. and Algoriphagus sediminis sp. nov., isolated from coastal sediment.</title>
        <authorList>
            <person name="Zhou Z.Y."/>
            <person name="An J."/>
            <person name="Jia Y.W."/>
            <person name="Du Z.J."/>
        </authorList>
    </citation>
    <scope>NUCLEOTIDE SEQUENCE</scope>
    <source>
        <strain evidence="18">C2-7</strain>
    </source>
</reference>
<evidence type="ECO:0000256" key="4">
    <source>
        <dbReference type="ARBA" id="ARBA00010441"/>
    </source>
</evidence>
<keyword evidence="8 16" id="KW-0808">Transferase</keyword>
<dbReference type="Proteomes" id="UP001171916">
    <property type="component" value="Unassembled WGS sequence"/>
</dbReference>
<gene>
    <name evidence="18" type="primary">pssA</name>
    <name evidence="18" type="ORF">QVH07_01740</name>
</gene>
<evidence type="ECO:0000256" key="14">
    <source>
        <dbReference type="ARBA" id="ARBA00023264"/>
    </source>
</evidence>
<comment type="catalytic activity">
    <reaction evidence="1">
        <text>a CDP-1,2-diacyl-sn-glycerol + L-serine = a 1,2-diacyl-sn-glycero-3-phospho-L-serine + CMP + H(+)</text>
        <dbReference type="Rhea" id="RHEA:16913"/>
        <dbReference type="ChEBI" id="CHEBI:15378"/>
        <dbReference type="ChEBI" id="CHEBI:33384"/>
        <dbReference type="ChEBI" id="CHEBI:57262"/>
        <dbReference type="ChEBI" id="CHEBI:58332"/>
        <dbReference type="ChEBI" id="CHEBI:60377"/>
        <dbReference type="EC" id="2.7.8.8"/>
    </reaction>
</comment>
<evidence type="ECO:0000256" key="16">
    <source>
        <dbReference type="RuleBase" id="RU003750"/>
    </source>
</evidence>
<evidence type="ECO:0000256" key="8">
    <source>
        <dbReference type="ARBA" id="ARBA00022679"/>
    </source>
</evidence>
<evidence type="ECO:0000256" key="15">
    <source>
        <dbReference type="ARBA" id="ARBA00032361"/>
    </source>
</evidence>
<comment type="similarity">
    <text evidence="4 16">Belongs to the CDP-alcohol phosphatidyltransferase class-I family.</text>
</comment>
<name>A0ABT7Y8K7_9BACT</name>
<evidence type="ECO:0000256" key="5">
    <source>
        <dbReference type="ARBA" id="ARBA00013174"/>
    </source>
</evidence>
<dbReference type="EC" id="2.7.8.8" evidence="5"/>